<feature type="domain" description="PEP-utilising enzyme mobile" evidence="2">
    <location>
        <begin position="667"/>
        <end position="737"/>
    </location>
</feature>
<dbReference type="InterPro" id="IPR008279">
    <property type="entry name" value="PEP-util_enz_mobile_dom"/>
</dbReference>
<dbReference type="Gene3D" id="3.30.470.20">
    <property type="entry name" value="ATP-grasp fold, B domain"/>
    <property type="match status" value="2"/>
</dbReference>
<evidence type="ECO:0000313" key="4">
    <source>
        <dbReference type="EMBL" id="MBP2352292.1"/>
    </source>
</evidence>
<dbReference type="EMBL" id="JAGINT010000001">
    <property type="protein sequence ID" value="MBP2352292.1"/>
    <property type="molecule type" value="Genomic_DNA"/>
</dbReference>
<comment type="caution">
    <text evidence="4">The sequence shown here is derived from an EMBL/GenBank/DDBJ whole genome shotgun (WGS) entry which is preliminary data.</text>
</comment>
<gene>
    <name evidence="4" type="ORF">JOF29_003375</name>
</gene>
<proteinExistence type="predicted"/>
<dbReference type="Gene3D" id="3.30.1490.20">
    <property type="entry name" value="ATP-grasp fold, A domain"/>
    <property type="match status" value="1"/>
</dbReference>
<reference evidence="4 5" key="1">
    <citation type="submission" date="2021-03" db="EMBL/GenBank/DDBJ databases">
        <title>Sequencing the genomes of 1000 actinobacteria strains.</title>
        <authorList>
            <person name="Klenk H.-P."/>
        </authorList>
    </citation>
    <scope>NUCLEOTIDE SEQUENCE [LARGE SCALE GENOMIC DNA]</scope>
    <source>
        <strain evidence="4 5">DSM 18824</strain>
    </source>
</reference>
<organism evidence="4 5">
    <name type="scientific">Kribbella aluminosa</name>
    <dbReference type="NCBI Taxonomy" id="416017"/>
    <lineage>
        <taxon>Bacteria</taxon>
        <taxon>Bacillati</taxon>
        <taxon>Actinomycetota</taxon>
        <taxon>Actinomycetes</taxon>
        <taxon>Propionibacteriales</taxon>
        <taxon>Kribbellaceae</taxon>
        <taxon>Kribbella</taxon>
    </lineage>
</organism>
<feature type="domain" description="Pyruvate phosphate dikinase AMP/ATP-binding" evidence="3">
    <location>
        <begin position="200"/>
        <end position="252"/>
    </location>
</feature>
<dbReference type="InterPro" id="IPR036637">
    <property type="entry name" value="Phosphohistidine_dom_sf"/>
</dbReference>
<feature type="region of interest" description="Disordered" evidence="1">
    <location>
        <begin position="742"/>
        <end position="764"/>
    </location>
</feature>
<evidence type="ECO:0000313" key="5">
    <source>
        <dbReference type="Proteomes" id="UP000755585"/>
    </source>
</evidence>
<dbReference type="InterPro" id="IPR051549">
    <property type="entry name" value="PEP_Utilizing_Enz"/>
</dbReference>
<feature type="compositionally biased region" description="Pro residues" evidence="1">
    <location>
        <begin position="748"/>
        <end position="757"/>
    </location>
</feature>
<dbReference type="RefSeq" id="WP_209695066.1">
    <property type="nucleotide sequence ID" value="NZ_BAAAVU010000009.1"/>
</dbReference>
<accession>A0ABS4UKY2</accession>
<evidence type="ECO:0000259" key="3">
    <source>
        <dbReference type="Pfam" id="PF01326"/>
    </source>
</evidence>
<name>A0ABS4UKY2_9ACTN</name>
<dbReference type="Proteomes" id="UP000755585">
    <property type="component" value="Unassembled WGS sequence"/>
</dbReference>
<sequence length="764" mass="81493">MSQAHAIVALADAGVVDRALLGSKAGVLADLLAAGFPVPPGIVVTSAALHDPGLDTKLASVADRMGSSRFAVRSSGTAEDLPDASYAGLYETYLNVARAELGDAVRRCFSAAASERVTAYHHRNGGGATGMAVLVQAMVDAVGAGVAFTAHPVTGDRTQAVVTAVAGLGDPLVSGAAIGEEWMITLGGAVTLTRPAPGGDPVLSSTQAAAVAQLARRVADRYDARPQDIEWAIDHDGTLWLLQARPMTALPQPASWTPPGPGLWMRNFRLGEWLPEAVTPLFATWLLPTLEDGYLDGMQATVGVQVPFRYALVNGWYYNATPTPSPKLLARILRHGRTHAVKILYNALIRVGRDPAGADRAILAELERQWRDDHAPRYRQLVAAAAAEADTATPQRLSELVDTLGREAGIWLWYLAIVGGSAWKMEARLTRFTRHHLRGVLPDSDGGVQALLRGLTTPGAAAHAVQSIDWYHPIAAELTTIDADKDAAIRRHDLTHHRNDATLRCRQALADRPRLLAEFDRLLRVNQRYAVIREEQARDLTLAWPVLRTCARRMGEHLAGAGQIDLPDDVHFCAHDELAAALAGDSRPINDVGGRREIWQRQRRLAAPLTLGRPPRVIGDLIEHAVQQARGTSPIPPGALVGHPASAGRATGPVHVVHGPDDFADFADGDVLVAKATAPAWTPLFARAAAVITDGGTLAAHASIVAREYGIPAVVGTGDATHRLHTGQLVTVDGTTGVVTLHTRTPGPQQPPPSPPPARRHHPR</sequence>
<dbReference type="GO" id="GO:0008986">
    <property type="term" value="F:pyruvate, water dikinase activity"/>
    <property type="evidence" value="ECO:0007669"/>
    <property type="project" value="UniProtKB-EC"/>
</dbReference>
<feature type="domain" description="Pyruvate phosphate dikinase AMP/ATP-binding" evidence="3">
    <location>
        <begin position="62"/>
        <end position="178"/>
    </location>
</feature>
<keyword evidence="4" id="KW-0670">Pyruvate</keyword>
<evidence type="ECO:0000259" key="2">
    <source>
        <dbReference type="Pfam" id="PF00391"/>
    </source>
</evidence>
<evidence type="ECO:0000256" key="1">
    <source>
        <dbReference type="SAM" id="MobiDB-lite"/>
    </source>
</evidence>
<dbReference type="InterPro" id="IPR013815">
    <property type="entry name" value="ATP_grasp_subdomain_1"/>
</dbReference>
<dbReference type="Gene3D" id="3.50.30.10">
    <property type="entry name" value="Phosphohistidine domain"/>
    <property type="match status" value="1"/>
</dbReference>
<dbReference type="Pfam" id="PF00391">
    <property type="entry name" value="PEP-utilizers"/>
    <property type="match status" value="1"/>
</dbReference>
<keyword evidence="4" id="KW-0808">Transferase</keyword>
<keyword evidence="5" id="KW-1185">Reference proteome</keyword>
<dbReference type="PANTHER" id="PTHR43615">
    <property type="entry name" value="PHOSPHOENOLPYRUVATE SYNTHASE-RELATED"/>
    <property type="match status" value="1"/>
</dbReference>
<dbReference type="SUPFAM" id="SSF52009">
    <property type="entry name" value="Phosphohistidine domain"/>
    <property type="match status" value="1"/>
</dbReference>
<dbReference type="Pfam" id="PF01326">
    <property type="entry name" value="PPDK_N"/>
    <property type="match status" value="2"/>
</dbReference>
<dbReference type="InterPro" id="IPR002192">
    <property type="entry name" value="PPDK_AMP/ATP-bd"/>
</dbReference>
<protein>
    <submittedName>
        <fullName evidence="4">Pyruvate,water dikinase</fullName>
        <ecNumber evidence="4">2.7.9.2</ecNumber>
    </submittedName>
</protein>
<dbReference type="EC" id="2.7.9.2" evidence="4"/>
<dbReference type="PANTHER" id="PTHR43615:SF1">
    <property type="entry name" value="PPDK_N DOMAIN-CONTAINING PROTEIN"/>
    <property type="match status" value="1"/>
</dbReference>
<dbReference type="SUPFAM" id="SSF56059">
    <property type="entry name" value="Glutathione synthetase ATP-binding domain-like"/>
    <property type="match status" value="1"/>
</dbReference>